<evidence type="ECO:0000313" key="1">
    <source>
        <dbReference type="EMBL" id="PLW29770.1"/>
    </source>
</evidence>
<dbReference type="Gene3D" id="3.60.120.10">
    <property type="entry name" value="Anthranilate synthase"/>
    <property type="match status" value="1"/>
</dbReference>
<protein>
    <submittedName>
        <fullName evidence="1">Uncharacterized protein</fullName>
    </submittedName>
</protein>
<name>A0A2N5TW99_9BASI</name>
<dbReference type="InterPro" id="IPR005801">
    <property type="entry name" value="ADC_synthase"/>
</dbReference>
<proteinExistence type="predicted"/>
<organism evidence="1 2">
    <name type="scientific">Puccinia coronata f. sp. avenae</name>
    <dbReference type="NCBI Taxonomy" id="200324"/>
    <lineage>
        <taxon>Eukaryota</taxon>
        <taxon>Fungi</taxon>
        <taxon>Dikarya</taxon>
        <taxon>Basidiomycota</taxon>
        <taxon>Pucciniomycotina</taxon>
        <taxon>Pucciniomycetes</taxon>
        <taxon>Pucciniales</taxon>
        <taxon>Pucciniaceae</taxon>
        <taxon>Puccinia</taxon>
    </lineage>
</organism>
<dbReference type="EMBL" id="PGCI01000320">
    <property type="protein sequence ID" value="PLW29770.1"/>
    <property type="molecule type" value="Genomic_DNA"/>
</dbReference>
<comment type="caution">
    <text evidence="1">The sequence shown here is derived from an EMBL/GenBank/DDBJ whole genome shotgun (WGS) entry which is preliminary data.</text>
</comment>
<reference evidence="1 2" key="1">
    <citation type="submission" date="2017-11" db="EMBL/GenBank/DDBJ databases">
        <title>De novo assembly and phasing of dikaryotic genomes from two isolates of Puccinia coronata f. sp. avenae, the causal agent of oat crown rust.</title>
        <authorList>
            <person name="Miller M.E."/>
            <person name="Zhang Y."/>
            <person name="Omidvar V."/>
            <person name="Sperschneider J."/>
            <person name="Schwessinger B."/>
            <person name="Raley C."/>
            <person name="Palmer J.M."/>
            <person name="Garnica D."/>
            <person name="Upadhyaya N."/>
            <person name="Rathjen J."/>
            <person name="Taylor J.M."/>
            <person name="Park R.F."/>
            <person name="Dodds P.N."/>
            <person name="Hirsch C.D."/>
            <person name="Kianian S.F."/>
            <person name="Figueroa M."/>
        </authorList>
    </citation>
    <scope>NUCLEOTIDE SEQUENCE [LARGE SCALE GENOMIC DNA]</scope>
    <source>
        <strain evidence="1">12SD80</strain>
    </source>
</reference>
<evidence type="ECO:0000313" key="2">
    <source>
        <dbReference type="Proteomes" id="UP000235392"/>
    </source>
</evidence>
<dbReference type="Proteomes" id="UP000235392">
    <property type="component" value="Unassembled WGS sequence"/>
</dbReference>
<accession>A0A2N5TW99</accession>
<gene>
    <name evidence="1" type="ORF">PCASD_17488</name>
</gene>
<sequence>MIFSITGAAVGVRCHHAFSTWSASALVPSPVTENPLQQGLHHGFALSVGLPKGEYEDWARKIREIFDGTNKRKCQFRGQLTSSAREKEDGLFRRSSPERFLRVDGRFGGDEADQGHRAGWGMRVRTAACRARQADFKERAENLMIGGPDSPRPARCLCPRHGARCPALRHRDRRNCPQAPGILGFIAVDGRAGMSVVGRTAVIRNSEISVGAGGAITSLSRKDGWNEVRPRWILSKDP</sequence>
<dbReference type="SUPFAM" id="SSF56322">
    <property type="entry name" value="ADC synthase"/>
    <property type="match status" value="1"/>
</dbReference>
<dbReference type="AlphaFoldDB" id="A0A2N5TW99"/>